<proteinExistence type="predicted"/>
<evidence type="ECO:0000256" key="1">
    <source>
        <dbReference type="SAM" id="MobiDB-lite"/>
    </source>
</evidence>
<dbReference type="Proteomes" id="UP001279734">
    <property type="component" value="Unassembled WGS sequence"/>
</dbReference>
<organism evidence="2 3">
    <name type="scientific">Nepenthes gracilis</name>
    <name type="common">Slender pitcher plant</name>
    <dbReference type="NCBI Taxonomy" id="150966"/>
    <lineage>
        <taxon>Eukaryota</taxon>
        <taxon>Viridiplantae</taxon>
        <taxon>Streptophyta</taxon>
        <taxon>Embryophyta</taxon>
        <taxon>Tracheophyta</taxon>
        <taxon>Spermatophyta</taxon>
        <taxon>Magnoliopsida</taxon>
        <taxon>eudicotyledons</taxon>
        <taxon>Gunneridae</taxon>
        <taxon>Pentapetalae</taxon>
        <taxon>Caryophyllales</taxon>
        <taxon>Nepenthaceae</taxon>
        <taxon>Nepenthes</taxon>
    </lineage>
</organism>
<evidence type="ECO:0000313" key="2">
    <source>
        <dbReference type="EMBL" id="GMH03270.1"/>
    </source>
</evidence>
<dbReference type="EMBL" id="BSYO01000004">
    <property type="protein sequence ID" value="GMH03270.1"/>
    <property type="molecule type" value="Genomic_DNA"/>
</dbReference>
<evidence type="ECO:0000313" key="3">
    <source>
        <dbReference type="Proteomes" id="UP001279734"/>
    </source>
</evidence>
<feature type="region of interest" description="Disordered" evidence="1">
    <location>
        <begin position="1"/>
        <end position="35"/>
    </location>
</feature>
<reference evidence="2" key="1">
    <citation type="submission" date="2023-05" db="EMBL/GenBank/DDBJ databases">
        <title>Nepenthes gracilis genome sequencing.</title>
        <authorList>
            <person name="Fukushima K."/>
        </authorList>
    </citation>
    <scope>NUCLEOTIDE SEQUENCE</scope>
    <source>
        <strain evidence="2">SING2019-196</strain>
    </source>
</reference>
<accession>A0AAD3XG11</accession>
<sequence length="146" mass="15965">MLLPLSPSRERLRKSNGLGDKRKKGTRVETGMGKPHNILHSRTSFALNCPVRHSCFLPLSFKLLRLQNSGWSRCRQHEISSLPAAGCSHLLHAHLHFRRRQDCGSDSDAGARLHSQSRELSVGCGAAAAAASDLAVLSALFSFQLV</sequence>
<protein>
    <submittedName>
        <fullName evidence="2">Uncharacterized protein</fullName>
    </submittedName>
</protein>
<name>A0AAD3XG11_NEPGR</name>
<dbReference type="AlphaFoldDB" id="A0AAD3XG11"/>
<comment type="caution">
    <text evidence="2">The sequence shown here is derived from an EMBL/GenBank/DDBJ whole genome shotgun (WGS) entry which is preliminary data.</text>
</comment>
<gene>
    <name evidence="2" type="ORF">Nepgr_005109</name>
</gene>
<keyword evidence="3" id="KW-1185">Reference proteome</keyword>